<protein>
    <recommendedName>
        <fullName evidence="10">Glycerol-3-phosphate acyltransferase</fullName>
    </recommendedName>
    <alternativeName>
        <fullName evidence="10">Acyl-PO4 G3P acyltransferase</fullName>
    </alternativeName>
    <alternativeName>
        <fullName evidence="10">Acyl-phosphate--glycerol-3-phosphate acyltransferase</fullName>
    </alternativeName>
    <alternativeName>
        <fullName evidence="10">G3P acyltransferase</fullName>
        <shortName evidence="10">GPAT</shortName>
        <ecNumber evidence="10">2.3.1.275</ecNumber>
    </alternativeName>
    <alternativeName>
        <fullName evidence="10">Lysophosphatidic acid synthase</fullName>
        <shortName evidence="10">LPA synthase</shortName>
    </alternativeName>
</protein>
<comment type="similarity">
    <text evidence="10">Belongs to the PlsY family.</text>
</comment>
<sequence>MTAFLWILFGYLCGSIPFSFIIARLKGIDITKVGSGNVGGTNVLRNAGAFYGVLSMILDLLKSFIPTYLALKYSGNIAYFVAFFSVIGHIYPIWLKFKGGKGVASTVGTYFALNPVLALIFYLLWLPLTLTTKYVSLASITTLSVIGLLSFIYSPKLGILNVLLALLSIYKHKSNIERLLNKTERKTDIVEIFKKSFKK</sequence>
<dbReference type="Pfam" id="PF02660">
    <property type="entry name" value="G3P_acyltransf"/>
    <property type="match status" value="1"/>
</dbReference>
<keyword evidence="9 10" id="KW-1208">Phospholipid metabolism</keyword>
<dbReference type="EMBL" id="CP069362">
    <property type="protein sequence ID" value="WGS64544.1"/>
    <property type="molecule type" value="Genomic_DNA"/>
</dbReference>
<dbReference type="PANTHER" id="PTHR30309">
    <property type="entry name" value="INNER MEMBRANE PROTEIN YGIH"/>
    <property type="match status" value="1"/>
</dbReference>
<dbReference type="NCBIfam" id="TIGR00023">
    <property type="entry name" value="glycerol-3-phosphate 1-O-acyltransferase PlsY"/>
    <property type="match status" value="1"/>
</dbReference>
<evidence type="ECO:0000256" key="6">
    <source>
        <dbReference type="ARBA" id="ARBA00023098"/>
    </source>
</evidence>
<reference evidence="11 12" key="1">
    <citation type="submission" date="2021-02" db="EMBL/GenBank/DDBJ databases">
        <title>Characterization of Marinitoga sp. nov. str. BP5-C20A.</title>
        <authorList>
            <person name="Erauso G."/>
            <person name="Postec A."/>
        </authorList>
    </citation>
    <scope>NUCLEOTIDE SEQUENCE [LARGE SCALE GENOMIC DNA]</scope>
    <source>
        <strain evidence="11 12">BP5-C20A</strain>
    </source>
</reference>
<comment type="function">
    <text evidence="10">Catalyzes the transfer of an acyl group from acyl-phosphate (acyl-PO(4)) to glycerol-3-phosphate (G3P) to form lysophosphatidic acid (LPA). This enzyme utilizes acyl-phosphate as fatty acyl donor, but not acyl-CoA or acyl-ACP.</text>
</comment>
<keyword evidence="4 10" id="KW-0812">Transmembrane</keyword>
<evidence type="ECO:0000256" key="2">
    <source>
        <dbReference type="ARBA" id="ARBA00022516"/>
    </source>
</evidence>
<dbReference type="InterPro" id="IPR003811">
    <property type="entry name" value="G3P_acylTferase_PlsY"/>
</dbReference>
<proteinExistence type="inferred from homology"/>
<comment type="catalytic activity">
    <reaction evidence="10">
        <text>an acyl phosphate + sn-glycerol 3-phosphate = a 1-acyl-sn-glycero-3-phosphate + phosphate</text>
        <dbReference type="Rhea" id="RHEA:34075"/>
        <dbReference type="ChEBI" id="CHEBI:43474"/>
        <dbReference type="ChEBI" id="CHEBI:57597"/>
        <dbReference type="ChEBI" id="CHEBI:57970"/>
        <dbReference type="ChEBI" id="CHEBI:59918"/>
        <dbReference type="EC" id="2.3.1.275"/>
    </reaction>
</comment>
<evidence type="ECO:0000256" key="3">
    <source>
        <dbReference type="ARBA" id="ARBA00022679"/>
    </source>
</evidence>
<evidence type="ECO:0000256" key="9">
    <source>
        <dbReference type="ARBA" id="ARBA00023264"/>
    </source>
</evidence>
<dbReference type="EC" id="2.3.1.275" evidence="10"/>
<dbReference type="GO" id="GO:0004366">
    <property type="term" value="F:glycerol-3-phosphate O-acyltransferase activity"/>
    <property type="evidence" value="ECO:0007669"/>
    <property type="project" value="UniProtKB-EC"/>
</dbReference>
<evidence type="ECO:0000256" key="7">
    <source>
        <dbReference type="ARBA" id="ARBA00023136"/>
    </source>
</evidence>
<feature type="transmembrane region" description="Helical" evidence="10">
    <location>
        <begin position="6"/>
        <end position="25"/>
    </location>
</feature>
<comment type="pathway">
    <text evidence="10">Lipid metabolism; phospholipid metabolism.</text>
</comment>
<dbReference type="SMART" id="SM01207">
    <property type="entry name" value="G3P_acyltransf"/>
    <property type="match status" value="1"/>
</dbReference>
<comment type="subunit">
    <text evidence="10">Probably interacts with PlsX.</text>
</comment>
<feature type="transmembrane region" description="Helical" evidence="10">
    <location>
        <begin position="77"/>
        <end position="95"/>
    </location>
</feature>
<keyword evidence="12" id="KW-1185">Reference proteome</keyword>
<keyword evidence="11" id="KW-0012">Acyltransferase</keyword>
<feature type="transmembrane region" description="Helical" evidence="10">
    <location>
        <begin position="145"/>
        <end position="170"/>
    </location>
</feature>
<feature type="transmembrane region" description="Helical" evidence="10">
    <location>
        <begin position="46"/>
        <end position="65"/>
    </location>
</feature>
<accession>A0ABY8PPJ0</accession>
<dbReference type="HAMAP" id="MF_01043">
    <property type="entry name" value="PlsY"/>
    <property type="match status" value="1"/>
</dbReference>
<keyword evidence="1 10" id="KW-1003">Cell membrane</keyword>
<evidence type="ECO:0000313" key="12">
    <source>
        <dbReference type="Proteomes" id="UP001232493"/>
    </source>
</evidence>
<dbReference type="RefSeq" id="WP_280998284.1">
    <property type="nucleotide sequence ID" value="NZ_CP069362.1"/>
</dbReference>
<organism evidence="11 12">
    <name type="scientific">Marinitoga aeolica</name>
    <dbReference type="NCBI Taxonomy" id="2809031"/>
    <lineage>
        <taxon>Bacteria</taxon>
        <taxon>Thermotogati</taxon>
        <taxon>Thermotogota</taxon>
        <taxon>Thermotogae</taxon>
        <taxon>Petrotogales</taxon>
        <taxon>Petrotogaceae</taxon>
        <taxon>Marinitoga</taxon>
    </lineage>
</organism>
<keyword evidence="6 10" id="KW-0443">Lipid metabolism</keyword>
<evidence type="ECO:0000256" key="1">
    <source>
        <dbReference type="ARBA" id="ARBA00022475"/>
    </source>
</evidence>
<keyword evidence="5 10" id="KW-1133">Transmembrane helix</keyword>
<evidence type="ECO:0000256" key="8">
    <source>
        <dbReference type="ARBA" id="ARBA00023209"/>
    </source>
</evidence>
<dbReference type="Proteomes" id="UP001232493">
    <property type="component" value="Chromosome"/>
</dbReference>
<name>A0ABY8PPJ0_9BACT</name>
<evidence type="ECO:0000256" key="5">
    <source>
        <dbReference type="ARBA" id="ARBA00022989"/>
    </source>
</evidence>
<evidence type="ECO:0000313" key="11">
    <source>
        <dbReference type="EMBL" id="WGS64544.1"/>
    </source>
</evidence>
<keyword evidence="8 10" id="KW-0594">Phospholipid biosynthesis</keyword>
<comment type="subcellular location">
    <subcellularLocation>
        <location evidence="10">Cell membrane</location>
        <topology evidence="10">Multi-pass membrane protein</topology>
    </subcellularLocation>
</comment>
<evidence type="ECO:0000256" key="10">
    <source>
        <dbReference type="HAMAP-Rule" id="MF_01043"/>
    </source>
</evidence>
<keyword evidence="7 10" id="KW-0472">Membrane</keyword>
<gene>
    <name evidence="10 11" type="primary">plsY</name>
    <name evidence="11" type="ORF">JRV97_09225</name>
</gene>
<feature type="transmembrane region" description="Helical" evidence="10">
    <location>
        <begin position="107"/>
        <end position="125"/>
    </location>
</feature>
<dbReference type="PANTHER" id="PTHR30309:SF0">
    <property type="entry name" value="GLYCEROL-3-PHOSPHATE ACYLTRANSFERASE-RELATED"/>
    <property type="match status" value="1"/>
</dbReference>
<keyword evidence="3 10" id="KW-0808">Transferase</keyword>
<keyword evidence="2 10" id="KW-0444">Lipid biosynthesis</keyword>
<evidence type="ECO:0000256" key="4">
    <source>
        <dbReference type="ARBA" id="ARBA00022692"/>
    </source>
</evidence>